<keyword evidence="3" id="KW-0732">Signal</keyword>
<dbReference type="GO" id="GO:0071949">
    <property type="term" value="F:FAD binding"/>
    <property type="evidence" value="ECO:0007669"/>
    <property type="project" value="InterPro"/>
</dbReference>
<protein>
    <recommendedName>
        <fullName evidence="4">FAD-binding PCMH-type domain-containing protein</fullName>
    </recommendedName>
</protein>
<dbReference type="InterPro" id="IPR006094">
    <property type="entry name" value="Oxid_FAD_bind_N"/>
</dbReference>
<dbReference type="Gene3D" id="3.30.465.10">
    <property type="match status" value="2"/>
</dbReference>
<dbReference type="Proteomes" id="UP001265746">
    <property type="component" value="Unassembled WGS sequence"/>
</dbReference>
<keyword evidence="2" id="KW-0560">Oxidoreductase</keyword>
<sequence>MLLVLATWPLGALAATNAIRNIQSGASVNVEKGEGGPKDSLFPFETKQLNNSTIANLISLYPNDAKYFDFGDATSAGPSRVTETGCKAFPGESHWPSQGQWSLFANLTEEALIKGEPSAAVCYEDWPQYNPGSCVSVTSQWVSPKFQSYDPTGIEWPLFEGLSCLPPNLTRPDATCTQGGYPSYVVNATDVSKVQLAVNFARNLNLRLVVKNKGHDFNAKSTGAGALTVWTTYLQDIVYLGENYSFGTGYTGPAFKLGAGVEAIKVYEAADALNLQVVGGIARTVGLAGGYSAGGGHSPLMGLYGMAADQILSLEVVLPNGRFVHVDSENYPDLFFALRGGGGSTYGIVTSIVIAAYPKQPVTTVTYSFGTSQGIDTEVFWRGVDAFWATFPSNADAGLYSYWYIICPGKETCTFLMLPQWANNMSANDLRPLNQPLFDELSSLGIQPDNITYAEYPGLLDAFTTTFPATSEGAGTWSSHAASRLFPRSNWDDPETLSKQSSAIRQAVEATGLMIGYNFKPGHNPKVNQTNAVTPAWRNTLLHAMTAATWNTSAMPEDIAAANKNLVELLQPWRDVSPGAGAYMNEADINEPDWQQTFYGSNYGYLYELKQKYDPWGLLYAPTAVGSEDWYITGQLDYYPTQNGQLCLST</sequence>
<evidence type="ECO:0000256" key="3">
    <source>
        <dbReference type="SAM" id="SignalP"/>
    </source>
</evidence>
<dbReference type="InterPro" id="IPR050432">
    <property type="entry name" value="FAD-linked_Oxidoreductases_BP"/>
</dbReference>
<evidence type="ECO:0000259" key="4">
    <source>
        <dbReference type="PROSITE" id="PS51387"/>
    </source>
</evidence>
<keyword evidence="6" id="KW-1185">Reference proteome</keyword>
<dbReference type="PANTHER" id="PTHR13878:SF91">
    <property type="entry name" value="FAD BINDING DOMAIN PROTEIN (AFU_ORTHOLOGUE AFUA_6G12070)-RELATED"/>
    <property type="match status" value="1"/>
</dbReference>
<reference evidence="5" key="1">
    <citation type="submission" date="2023-06" db="EMBL/GenBank/DDBJ databases">
        <authorList>
            <person name="Noh H."/>
        </authorList>
    </citation>
    <scope>NUCLEOTIDE SEQUENCE</scope>
    <source>
        <strain evidence="5">DUCC20226</strain>
    </source>
</reference>
<dbReference type="SUPFAM" id="SSF56176">
    <property type="entry name" value="FAD-binding/transporter-associated domain-like"/>
    <property type="match status" value="1"/>
</dbReference>
<organism evidence="5 6">
    <name type="scientific">Phomopsis amygdali</name>
    <name type="common">Fusicoccum amygdali</name>
    <dbReference type="NCBI Taxonomy" id="1214568"/>
    <lineage>
        <taxon>Eukaryota</taxon>
        <taxon>Fungi</taxon>
        <taxon>Dikarya</taxon>
        <taxon>Ascomycota</taxon>
        <taxon>Pezizomycotina</taxon>
        <taxon>Sordariomycetes</taxon>
        <taxon>Sordariomycetidae</taxon>
        <taxon>Diaporthales</taxon>
        <taxon>Diaporthaceae</taxon>
        <taxon>Diaporthe</taxon>
    </lineage>
</organism>
<name>A0AAD9SFN3_PHOAM</name>
<dbReference type="InterPro" id="IPR036318">
    <property type="entry name" value="FAD-bd_PCMH-like_sf"/>
</dbReference>
<gene>
    <name evidence="5" type="ORF">N8I77_005802</name>
</gene>
<comment type="similarity">
    <text evidence="1">Belongs to the oxygen-dependent FAD-linked oxidoreductase family.</text>
</comment>
<evidence type="ECO:0000256" key="1">
    <source>
        <dbReference type="ARBA" id="ARBA00005466"/>
    </source>
</evidence>
<feature type="chain" id="PRO_5041903639" description="FAD-binding PCMH-type domain-containing protein" evidence="3">
    <location>
        <begin position="19"/>
        <end position="650"/>
    </location>
</feature>
<evidence type="ECO:0000313" key="5">
    <source>
        <dbReference type="EMBL" id="KAK2607097.1"/>
    </source>
</evidence>
<dbReference type="AlphaFoldDB" id="A0AAD9SFN3"/>
<dbReference type="EMBL" id="JAUJFL010000003">
    <property type="protein sequence ID" value="KAK2607097.1"/>
    <property type="molecule type" value="Genomic_DNA"/>
</dbReference>
<dbReference type="InterPro" id="IPR016166">
    <property type="entry name" value="FAD-bd_PCMH"/>
</dbReference>
<dbReference type="Pfam" id="PF01565">
    <property type="entry name" value="FAD_binding_4"/>
    <property type="match status" value="1"/>
</dbReference>
<comment type="caution">
    <text evidence="5">The sequence shown here is derived from an EMBL/GenBank/DDBJ whole genome shotgun (WGS) entry which is preliminary data.</text>
</comment>
<dbReference type="PANTHER" id="PTHR13878">
    <property type="entry name" value="GULONOLACTONE OXIDASE"/>
    <property type="match status" value="1"/>
</dbReference>
<dbReference type="GO" id="GO:0016491">
    <property type="term" value="F:oxidoreductase activity"/>
    <property type="evidence" value="ECO:0007669"/>
    <property type="project" value="UniProtKB-KW"/>
</dbReference>
<evidence type="ECO:0000313" key="6">
    <source>
        <dbReference type="Proteomes" id="UP001265746"/>
    </source>
</evidence>
<dbReference type="InterPro" id="IPR016169">
    <property type="entry name" value="FAD-bd_PCMH_sub2"/>
</dbReference>
<feature type="signal peptide" evidence="3">
    <location>
        <begin position="1"/>
        <end position="18"/>
    </location>
</feature>
<accession>A0AAD9SFN3</accession>
<feature type="domain" description="FAD-binding PCMH-type" evidence="4">
    <location>
        <begin position="178"/>
        <end position="359"/>
    </location>
</feature>
<evidence type="ECO:0000256" key="2">
    <source>
        <dbReference type="ARBA" id="ARBA00023002"/>
    </source>
</evidence>
<proteinExistence type="inferred from homology"/>
<dbReference type="PROSITE" id="PS51387">
    <property type="entry name" value="FAD_PCMH"/>
    <property type="match status" value="1"/>
</dbReference>
<dbReference type="InterPro" id="IPR012951">
    <property type="entry name" value="BBE"/>
</dbReference>
<dbReference type="Pfam" id="PF08031">
    <property type="entry name" value="BBE"/>
    <property type="match status" value="1"/>
</dbReference>